<proteinExistence type="inferred from homology"/>
<dbReference type="InterPro" id="IPR041063">
    <property type="entry name" value="Glyco_H_20C_C"/>
</dbReference>
<keyword evidence="6" id="KW-1185">Reference proteome</keyword>
<dbReference type="CDD" id="cd06565">
    <property type="entry name" value="GH20_GcnA-like"/>
    <property type="match status" value="1"/>
</dbReference>
<dbReference type="Gene3D" id="3.20.20.80">
    <property type="entry name" value="Glycosidases"/>
    <property type="match status" value="1"/>
</dbReference>
<evidence type="ECO:0000313" key="5">
    <source>
        <dbReference type="EMBL" id="MFB9327802.1"/>
    </source>
</evidence>
<feature type="domain" description="Glycoside Hydrolase 20C C-terminal" evidence="4">
    <location>
        <begin position="420"/>
        <end position="613"/>
    </location>
</feature>
<dbReference type="PANTHER" id="PTHR21040">
    <property type="entry name" value="BCDNA.GH04120"/>
    <property type="match status" value="1"/>
</dbReference>
<comment type="similarity">
    <text evidence="1">Belongs to the glycosyl hydrolase 20 family.</text>
</comment>
<evidence type="ECO:0000256" key="1">
    <source>
        <dbReference type="ARBA" id="ARBA00006285"/>
    </source>
</evidence>
<organism evidence="5 6">
    <name type="scientific">Paenibacillus aurantiacus</name>
    <dbReference type="NCBI Taxonomy" id="1936118"/>
    <lineage>
        <taxon>Bacteria</taxon>
        <taxon>Bacillati</taxon>
        <taxon>Bacillota</taxon>
        <taxon>Bacilli</taxon>
        <taxon>Bacillales</taxon>
        <taxon>Paenibacillaceae</taxon>
        <taxon>Paenibacillus</taxon>
    </lineage>
</organism>
<dbReference type="Pfam" id="PF18088">
    <property type="entry name" value="Glyco_H_20C_C"/>
    <property type="match status" value="1"/>
</dbReference>
<dbReference type="EMBL" id="JBHMDO010000029">
    <property type="protein sequence ID" value="MFB9327802.1"/>
    <property type="molecule type" value="Genomic_DNA"/>
</dbReference>
<evidence type="ECO:0000313" key="6">
    <source>
        <dbReference type="Proteomes" id="UP001589747"/>
    </source>
</evidence>
<dbReference type="PANTHER" id="PTHR21040:SF8">
    <property type="entry name" value="BCDNA.GH04120"/>
    <property type="match status" value="1"/>
</dbReference>
<accession>A0ABV5KUP0</accession>
<gene>
    <name evidence="5" type="ORF">ACFFSY_17885</name>
</gene>
<keyword evidence="2" id="KW-0378">Hydrolase</keyword>
<dbReference type="Proteomes" id="UP001589747">
    <property type="component" value="Unassembled WGS sequence"/>
</dbReference>
<dbReference type="RefSeq" id="WP_377496460.1">
    <property type="nucleotide sequence ID" value="NZ_JBHMDO010000029.1"/>
</dbReference>
<evidence type="ECO:0000259" key="3">
    <source>
        <dbReference type="Pfam" id="PF00728"/>
    </source>
</evidence>
<comment type="caution">
    <text evidence="5">The sequence shown here is derived from an EMBL/GenBank/DDBJ whole genome shotgun (WGS) entry which is preliminary data.</text>
</comment>
<dbReference type="Pfam" id="PF00728">
    <property type="entry name" value="Glyco_hydro_20"/>
    <property type="match status" value="1"/>
</dbReference>
<dbReference type="InterPro" id="IPR015883">
    <property type="entry name" value="Glyco_hydro_20_cat"/>
</dbReference>
<protein>
    <submittedName>
        <fullName evidence="5">Beta-N-acetylhexosaminidase</fullName>
    </submittedName>
</protein>
<name>A0ABV5KUP0_9BACL</name>
<dbReference type="InterPro" id="IPR038901">
    <property type="entry name" value="HEXDC-like"/>
</dbReference>
<evidence type="ECO:0000256" key="2">
    <source>
        <dbReference type="ARBA" id="ARBA00022801"/>
    </source>
</evidence>
<dbReference type="SUPFAM" id="SSF51445">
    <property type="entry name" value="(Trans)glycosidases"/>
    <property type="match status" value="1"/>
</dbReference>
<dbReference type="InterPro" id="IPR017853">
    <property type="entry name" value="GH"/>
</dbReference>
<dbReference type="Gene3D" id="1.20.120.670">
    <property type="entry name" value="N-acetyl-b-d-glucoasminidase"/>
    <property type="match status" value="1"/>
</dbReference>
<sequence length="631" mass="71770">MEMYITGLTEEQRQAVSEAASSLHIVLSDKGIPLRYESGSGGIDIQYDGHEAIVSCGGGPQFMRALGLTVEGIRKGKPFRLQETPLYDNLGVMIDCSRNAVLHMDAFKTAIRRLSLMGYTTVQLYTEDTYEMEGYPYFGYLRGRYTTEQWKHMDRYAAMFGIELVPCIQTLAHLGPALKWAAHRDLVDCNDILLIDEPKTYELIESMFKTMADNLRSRSINIGMDEAHMMGLGKYLDKHGYHDRSTLMMKHFAKVMDIARAYGYKPMMWSDMFFRLASGGDYYDPDSPIRAEIAAQIPEDLKLVYWDYYSEDAAKYEGMMRKHKQLSDNIVFAGGAWKWMGFAPNNAFSRHIGIMAHESCVANGIRETLVTAWGDNGAECSFFAVLPTLQLWAELCYKNTSDESMLKERFMTCAGGDYHDFMSLDLANLVPDNPLPGTSMGNQVNPSKYLLYQDVLYGLFDKHVLPEAYKEHYNRSASYLESAAGRNPQWRALFETQAALCSLLALKSSAGIEIREAYRRGDKEALIAYAESLLPELKQRCDRFMEAYRTQWMKENVMFGFDVFDLRMGGLKQRLDTAIYRIGQYARGEVRTLEELERPLLPFDAREESDTKVISVALWHMIATPSVLAGI</sequence>
<evidence type="ECO:0000259" key="4">
    <source>
        <dbReference type="Pfam" id="PF18088"/>
    </source>
</evidence>
<reference evidence="5 6" key="1">
    <citation type="submission" date="2024-09" db="EMBL/GenBank/DDBJ databases">
        <authorList>
            <person name="Sun Q."/>
            <person name="Mori K."/>
        </authorList>
    </citation>
    <scope>NUCLEOTIDE SEQUENCE [LARGE SCALE GENOMIC DNA]</scope>
    <source>
        <strain evidence="5 6">TISTR 2452</strain>
    </source>
</reference>
<feature type="domain" description="Glycoside hydrolase family 20 catalytic" evidence="3">
    <location>
        <begin position="140"/>
        <end position="275"/>
    </location>
</feature>